<dbReference type="InterPro" id="IPR005467">
    <property type="entry name" value="His_kinase_dom"/>
</dbReference>
<dbReference type="InterPro" id="IPR003594">
    <property type="entry name" value="HATPase_dom"/>
</dbReference>
<dbReference type="CDD" id="cd00130">
    <property type="entry name" value="PAS"/>
    <property type="match status" value="1"/>
</dbReference>
<evidence type="ECO:0000256" key="1">
    <source>
        <dbReference type="ARBA" id="ARBA00000085"/>
    </source>
</evidence>
<dbReference type="Proteomes" id="UP001165293">
    <property type="component" value="Unassembled WGS sequence"/>
</dbReference>
<dbReference type="InterPro" id="IPR035965">
    <property type="entry name" value="PAS-like_dom_sf"/>
</dbReference>
<dbReference type="EMBL" id="JAJGAK010000002">
    <property type="protein sequence ID" value="MCC8363362.1"/>
    <property type="molecule type" value="Genomic_DNA"/>
</dbReference>
<dbReference type="InterPro" id="IPR003661">
    <property type="entry name" value="HisK_dim/P_dom"/>
</dbReference>
<dbReference type="SUPFAM" id="SSF55874">
    <property type="entry name" value="ATPase domain of HSP90 chaperone/DNA topoisomerase II/histidine kinase"/>
    <property type="match status" value="1"/>
</dbReference>
<dbReference type="SUPFAM" id="SSF55785">
    <property type="entry name" value="PYP-like sensor domain (PAS domain)"/>
    <property type="match status" value="1"/>
</dbReference>
<proteinExistence type="predicted"/>
<dbReference type="PROSITE" id="PS50109">
    <property type="entry name" value="HIS_KIN"/>
    <property type="match status" value="1"/>
</dbReference>
<dbReference type="PANTHER" id="PTHR43547">
    <property type="entry name" value="TWO-COMPONENT HISTIDINE KINASE"/>
    <property type="match status" value="1"/>
</dbReference>
<dbReference type="NCBIfam" id="TIGR00229">
    <property type="entry name" value="sensory_box"/>
    <property type="match status" value="1"/>
</dbReference>
<dbReference type="SMART" id="SM00387">
    <property type="entry name" value="HATPase_c"/>
    <property type="match status" value="1"/>
</dbReference>
<evidence type="ECO:0000256" key="2">
    <source>
        <dbReference type="ARBA" id="ARBA00012438"/>
    </source>
</evidence>
<feature type="domain" description="Histidine kinase" evidence="4">
    <location>
        <begin position="143"/>
        <end position="358"/>
    </location>
</feature>
<dbReference type="Pfam" id="PF13426">
    <property type="entry name" value="PAS_9"/>
    <property type="match status" value="1"/>
</dbReference>
<dbReference type="InterPro" id="IPR004358">
    <property type="entry name" value="Sig_transdc_His_kin-like_C"/>
</dbReference>
<keyword evidence="5" id="KW-0808">Transferase</keyword>
<keyword evidence="3" id="KW-0597">Phosphoprotein</keyword>
<name>A0ABS8JIF4_9GAMM</name>
<gene>
    <name evidence="5" type="ORF">LK996_09790</name>
</gene>
<dbReference type="EC" id="2.7.13.3" evidence="2"/>
<dbReference type="SUPFAM" id="SSF47384">
    <property type="entry name" value="Homodimeric domain of signal transducing histidine kinase"/>
    <property type="match status" value="1"/>
</dbReference>
<dbReference type="SMART" id="SM00388">
    <property type="entry name" value="HisKA"/>
    <property type="match status" value="1"/>
</dbReference>
<comment type="caution">
    <text evidence="5">The sequence shown here is derived from an EMBL/GenBank/DDBJ whole genome shotgun (WGS) entry which is preliminary data.</text>
</comment>
<dbReference type="InterPro" id="IPR036890">
    <property type="entry name" value="HATPase_C_sf"/>
</dbReference>
<dbReference type="InterPro" id="IPR036097">
    <property type="entry name" value="HisK_dim/P_sf"/>
</dbReference>
<dbReference type="PANTHER" id="PTHR43547:SF2">
    <property type="entry name" value="HYBRID SIGNAL TRANSDUCTION HISTIDINE KINASE C"/>
    <property type="match status" value="1"/>
</dbReference>
<dbReference type="Gene3D" id="1.10.287.130">
    <property type="match status" value="1"/>
</dbReference>
<dbReference type="Pfam" id="PF02518">
    <property type="entry name" value="HATPase_c"/>
    <property type="match status" value="1"/>
</dbReference>
<evidence type="ECO:0000256" key="3">
    <source>
        <dbReference type="ARBA" id="ARBA00022553"/>
    </source>
</evidence>
<keyword evidence="5" id="KW-0418">Kinase</keyword>
<dbReference type="Gene3D" id="3.30.565.10">
    <property type="entry name" value="Histidine kinase-like ATPase, C-terminal domain"/>
    <property type="match status" value="1"/>
</dbReference>
<keyword evidence="6" id="KW-1185">Reference proteome</keyword>
<evidence type="ECO:0000313" key="5">
    <source>
        <dbReference type="EMBL" id="MCC8363362.1"/>
    </source>
</evidence>
<sequence length="369" mass="40152">MHPADRARRFFDDTPEHAALLLSEDGTIEWANPAAAVIFSDNGLVGRHVSACFAEEDVEAGIPEMERTIARASGLMEDDRWMRRADGSRFWAEGATVALRDGRGGFVKLLRNRTTQKMAMETLRNQYEERARHSRHCETAMATLAHELRNPLASIKACGHLLERLPTGDDRIAGTYAILGRNVGEATRLLEDLLDASRGATGKMGVHVESIAVDEMLRTAIRTAQERARTPRRVDLFLPDAPGRIEADPLRMQQVFVNLVGNALRYTPSSGRVWVTAVALEDNLLVKVQDTGIGMTPEVLVDVFQMFSQASDATFSGGLGIGLALVKQIVELHGGSVQAQSDGLGHGSKFLVTLPIRQPSPDAAPAAIG</sequence>
<dbReference type="CDD" id="cd00082">
    <property type="entry name" value="HisKA"/>
    <property type="match status" value="1"/>
</dbReference>
<dbReference type="GO" id="GO:0016301">
    <property type="term" value="F:kinase activity"/>
    <property type="evidence" value="ECO:0007669"/>
    <property type="project" value="UniProtKB-KW"/>
</dbReference>
<dbReference type="InterPro" id="IPR000014">
    <property type="entry name" value="PAS"/>
</dbReference>
<dbReference type="PRINTS" id="PR00344">
    <property type="entry name" value="BCTRLSENSOR"/>
</dbReference>
<evidence type="ECO:0000313" key="6">
    <source>
        <dbReference type="Proteomes" id="UP001165293"/>
    </source>
</evidence>
<dbReference type="RefSeq" id="WP_230526992.1">
    <property type="nucleotide sequence ID" value="NZ_JAJGAK010000002.1"/>
</dbReference>
<dbReference type="Gene3D" id="3.30.450.20">
    <property type="entry name" value="PAS domain"/>
    <property type="match status" value="1"/>
</dbReference>
<accession>A0ABS8JIF4</accession>
<organism evidence="5 6">
    <name type="scientific">Noviluteimonas lactosilytica</name>
    <dbReference type="NCBI Taxonomy" id="2888523"/>
    <lineage>
        <taxon>Bacteria</taxon>
        <taxon>Pseudomonadati</taxon>
        <taxon>Pseudomonadota</taxon>
        <taxon>Gammaproteobacteria</taxon>
        <taxon>Lysobacterales</taxon>
        <taxon>Lysobacteraceae</taxon>
        <taxon>Noviluteimonas</taxon>
    </lineage>
</organism>
<protein>
    <recommendedName>
        <fullName evidence="2">histidine kinase</fullName>
        <ecNumber evidence="2">2.7.13.3</ecNumber>
    </recommendedName>
</protein>
<evidence type="ECO:0000259" key="4">
    <source>
        <dbReference type="PROSITE" id="PS50109"/>
    </source>
</evidence>
<reference evidence="5" key="1">
    <citation type="submission" date="2021-10" db="EMBL/GenBank/DDBJ databases">
        <authorList>
            <person name="Lyu M."/>
            <person name="Wang X."/>
            <person name="Meng X."/>
            <person name="Xu K."/>
        </authorList>
    </citation>
    <scope>NUCLEOTIDE SEQUENCE</scope>
    <source>
        <strain evidence="5">A6</strain>
    </source>
</reference>
<dbReference type="Pfam" id="PF00512">
    <property type="entry name" value="HisKA"/>
    <property type="match status" value="1"/>
</dbReference>
<comment type="catalytic activity">
    <reaction evidence="1">
        <text>ATP + protein L-histidine = ADP + protein N-phospho-L-histidine.</text>
        <dbReference type="EC" id="2.7.13.3"/>
    </reaction>
</comment>